<sequence length="223" mass="24753">MRLTKMTRIVLAALLLLAIPGVPAFAQSAAPPNSGDSFKDTSTLHAPAGARVAVIEYEDLECPACAHAFPIVQQAIAHYNIPYIRHDFPLPQHIWSFDAAVTARYIQDKINPKSAEDFRGAVFANQTAIASKEDLENFTRSYFQKHGWQMPFVMDPTGQFKREVITDRSLGERVGLSHTPSIFVVTAHHWTQVTDVSLLYQTIDTALAEAPAATKTVARRTHR</sequence>
<evidence type="ECO:0000313" key="3">
    <source>
        <dbReference type="EMBL" id="GGA70081.1"/>
    </source>
</evidence>
<feature type="domain" description="Thioredoxin-like fold" evidence="2">
    <location>
        <begin position="50"/>
        <end position="184"/>
    </location>
</feature>
<dbReference type="Gene3D" id="3.40.30.10">
    <property type="entry name" value="Glutaredoxin"/>
    <property type="match status" value="1"/>
</dbReference>
<reference evidence="3" key="1">
    <citation type="journal article" date="2014" name="Int. J. Syst. Evol. Microbiol.">
        <title>Complete genome sequence of Corynebacterium casei LMG S-19264T (=DSM 44701T), isolated from a smear-ripened cheese.</title>
        <authorList>
            <consortium name="US DOE Joint Genome Institute (JGI-PGF)"/>
            <person name="Walter F."/>
            <person name="Albersmeier A."/>
            <person name="Kalinowski J."/>
            <person name="Ruckert C."/>
        </authorList>
    </citation>
    <scope>NUCLEOTIDE SEQUENCE</scope>
    <source>
        <strain evidence="3">CGMCC 1.15447</strain>
    </source>
</reference>
<dbReference type="AlphaFoldDB" id="A0A916RTV5"/>
<keyword evidence="1" id="KW-0732">Signal</keyword>
<keyword evidence="4" id="KW-1185">Reference proteome</keyword>
<feature type="signal peptide" evidence="1">
    <location>
        <begin position="1"/>
        <end position="26"/>
    </location>
</feature>
<evidence type="ECO:0000256" key="1">
    <source>
        <dbReference type="SAM" id="SignalP"/>
    </source>
</evidence>
<dbReference type="Proteomes" id="UP000648801">
    <property type="component" value="Unassembled WGS sequence"/>
</dbReference>
<name>A0A916RTV5_9BACT</name>
<dbReference type="Pfam" id="PF13462">
    <property type="entry name" value="Thioredoxin_4"/>
    <property type="match status" value="1"/>
</dbReference>
<dbReference type="InterPro" id="IPR036249">
    <property type="entry name" value="Thioredoxin-like_sf"/>
</dbReference>
<feature type="chain" id="PRO_5037480030" description="Thioredoxin-like fold domain-containing protein" evidence="1">
    <location>
        <begin position="27"/>
        <end position="223"/>
    </location>
</feature>
<accession>A0A916RTV5</accession>
<dbReference type="EMBL" id="BMJB01000001">
    <property type="protein sequence ID" value="GGA70081.1"/>
    <property type="molecule type" value="Genomic_DNA"/>
</dbReference>
<evidence type="ECO:0000313" key="4">
    <source>
        <dbReference type="Proteomes" id="UP000648801"/>
    </source>
</evidence>
<organism evidence="3 4">
    <name type="scientific">Edaphobacter acidisoli</name>
    <dbReference type="NCBI Taxonomy" id="2040573"/>
    <lineage>
        <taxon>Bacteria</taxon>
        <taxon>Pseudomonadati</taxon>
        <taxon>Acidobacteriota</taxon>
        <taxon>Terriglobia</taxon>
        <taxon>Terriglobales</taxon>
        <taxon>Acidobacteriaceae</taxon>
        <taxon>Edaphobacter</taxon>
    </lineage>
</organism>
<proteinExistence type="predicted"/>
<dbReference type="SUPFAM" id="SSF52833">
    <property type="entry name" value="Thioredoxin-like"/>
    <property type="match status" value="1"/>
</dbReference>
<dbReference type="InterPro" id="IPR012336">
    <property type="entry name" value="Thioredoxin-like_fold"/>
</dbReference>
<reference evidence="3" key="2">
    <citation type="submission" date="2020-09" db="EMBL/GenBank/DDBJ databases">
        <authorList>
            <person name="Sun Q."/>
            <person name="Zhou Y."/>
        </authorList>
    </citation>
    <scope>NUCLEOTIDE SEQUENCE</scope>
    <source>
        <strain evidence="3">CGMCC 1.15447</strain>
    </source>
</reference>
<protein>
    <recommendedName>
        <fullName evidence="2">Thioredoxin-like fold domain-containing protein</fullName>
    </recommendedName>
</protein>
<gene>
    <name evidence="3" type="ORF">GCM10011507_22100</name>
</gene>
<dbReference type="RefSeq" id="WP_229668878.1">
    <property type="nucleotide sequence ID" value="NZ_BMJB01000001.1"/>
</dbReference>
<evidence type="ECO:0000259" key="2">
    <source>
        <dbReference type="Pfam" id="PF13462"/>
    </source>
</evidence>
<comment type="caution">
    <text evidence="3">The sequence shown here is derived from an EMBL/GenBank/DDBJ whole genome shotgun (WGS) entry which is preliminary data.</text>
</comment>